<keyword evidence="8" id="KW-1185">Reference proteome</keyword>
<dbReference type="Pfam" id="PF04542">
    <property type="entry name" value="Sigma70_r2"/>
    <property type="match status" value="1"/>
</dbReference>
<dbReference type="PANTHER" id="PTHR43133:SF46">
    <property type="entry name" value="RNA POLYMERASE SIGMA-70 FACTOR ECF SUBFAMILY"/>
    <property type="match status" value="1"/>
</dbReference>
<dbReference type="InterPro" id="IPR013325">
    <property type="entry name" value="RNA_pol_sigma_r2"/>
</dbReference>
<dbReference type="Gene3D" id="1.10.10.10">
    <property type="entry name" value="Winged helix-like DNA-binding domain superfamily/Winged helix DNA-binding domain"/>
    <property type="match status" value="1"/>
</dbReference>
<comment type="similarity">
    <text evidence="1">Belongs to the sigma-70 factor family. ECF subfamily.</text>
</comment>
<keyword evidence="4" id="KW-0804">Transcription</keyword>
<evidence type="ECO:0000259" key="6">
    <source>
        <dbReference type="Pfam" id="PF08281"/>
    </source>
</evidence>
<evidence type="ECO:0000259" key="5">
    <source>
        <dbReference type="Pfam" id="PF04542"/>
    </source>
</evidence>
<feature type="domain" description="RNA polymerase sigma-70 region 2" evidence="5">
    <location>
        <begin position="49"/>
        <end position="113"/>
    </location>
</feature>
<dbReference type="InterPro" id="IPR007627">
    <property type="entry name" value="RNA_pol_sigma70_r2"/>
</dbReference>
<dbReference type="Gene3D" id="1.10.1740.10">
    <property type="match status" value="1"/>
</dbReference>
<dbReference type="SUPFAM" id="SSF88659">
    <property type="entry name" value="Sigma3 and sigma4 domains of RNA polymerase sigma factors"/>
    <property type="match status" value="1"/>
</dbReference>
<dbReference type="InterPro" id="IPR014284">
    <property type="entry name" value="RNA_pol_sigma-70_dom"/>
</dbReference>
<sequence length="206" mass="23413">MITQIQTPSAQLSQNFCAPETRAQEPASLDELFASVVHSDDYHAFEKIYNRTYQHLCSLSSRMLKSRELAEEIVDDVFCTLWANRKKILISASFNAYLNTAVRNRSLDSIRKMKSEKSLELETAADVPCKQSVADEDLVFQELNHSIEVAIATLPTQCRTIFLLSRDQGLMYKEIAELLQISIKTVDTQMGRALKQLRNLVKPTLL</sequence>
<dbReference type="GO" id="GO:0016987">
    <property type="term" value="F:sigma factor activity"/>
    <property type="evidence" value="ECO:0007669"/>
    <property type="project" value="UniProtKB-KW"/>
</dbReference>
<protein>
    <submittedName>
        <fullName evidence="7">RNA polymerase sigma-70 factor</fullName>
    </submittedName>
</protein>
<evidence type="ECO:0000256" key="3">
    <source>
        <dbReference type="ARBA" id="ARBA00023082"/>
    </source>
</evidence>
<organism evidence="7 8">
    <name type="scientific">Pseudochryseolinea flava</name>
    <dbReference type="NCBI Taxonomy" id="2059302"/>
    <lineage>
        <taxon>Bacteria</taxon>
        <taxon>Pseudomonadati</taxon>
        <taxon>Bacteroidota</taxon>
        <taxon>Cytophagia</taxon>
        <taxon>Cytophagales</taxon>
        <taxon>Fulvivirgaceae</taxon>
        <taxon>Pseudochryseolinea</taxon>
    </lineage>
</organism>
<gene>
    <name evidence="7" type="ORF">DQQ10_11580</name>
</gene>
<dbReference type="EMBL" id="QMFY01000005">
    <property type="protein sequence ID" value="RAW00876.1"/>
    <property type="molecule type" value="Genomic_DNA"/>
</dbReference>
<evidence type="ECO:0000256" key="2">
    <source>
        <dbReference type="ARBA" id="ARBA00023015"/>
    </source>
</evidence>
<dbReference type="Pfam" id="PF08281">
    <property type="entry name" value="Sigma70_r4_2"/>
    <property type="match status" value="1"/>
</dbReference>
<proteinExistence type="inferred from homology"/>
<accession>A0A364Y299</accession>
<evidence type="ECO:0000256" key="4">
    <source>
        <dbReference type="ARBA" id="ARBA00023163"/>
    </source>
</evidence>
<dbReference type="CDD" id="cd06171">
    <property type="entry name" value="Sigma70_r4"/>
    <property type="match status" value="1"/>
</dbReference>
<dbReference type="RefSeq" id="WP_112747032.1">
    <property type="nucleotide sequence ID" value="NZ_QMFY01000005.1"/>
</dbReference>
<dbReference type="InterPro" id="IPR013249">
    <property type="entry name" value="RNA_pol_sigma70_r4_t2"/>
</dbReference>
<dbReference type="AlphaFoldDB" id="A0A364Y299"/>
<name>A0A364Y299_9BACT</name>
<reference evidence="7 8" key="1">
    <citation type="submission" date="2018-06" db="EMBL/GenBank/DDBJ databases">
        <title>Chryseolinea flavus sp. nov., a member of the phylum Bacteroidetes isolated from soil.</title>
        <authorList>
            <person name="Li Y."/>
            <person name="Wang J."/>
        </authorList>
    </citation>
    <scope>NUCLEOTIDE SEQUENCE [LARGE SCALE GENOMIC DNA]</scope>
    <source>
        <strain evidence="7 8">SDU1-6</strain>
    </source>
</reference>
<dbReference type="InterPro" id="IPR014327">
    <property type="entry name" value="RNA_pol_sigma70_bacteroid"/>
</dbReference>
<dbReference type="GO" id="GO:0006352">
    <property type="term" value="P:DNA-templated transcription initiation"/>
    <property type="evidence" value="ECO:0007669"/>
    <property type="project" value="InterPro"/>
</dbReference>
<dbReference type="InterPro" id="IPR036388">
    <property type="entry name" value="WH-like_DNA-bd_sf"/>
</dbReference>
<evidence type="ECO:0000256" key="1">
    <source>
        <dbReference type="ARBA" id="ARBA00010641"/>
    </source>
</evidence>
<evidence type="ECO:0000313" key="8">
    <source>
        <dbReference type="Proteomes" id="UP000251889"/>
    </source>
</evidence>
<keyword evidence="3" id="KW-0731">Sigma factor</keyword>
<comment type="caution">
    <text evidence="7">The sequence shown here is derived from an EMBL/GenBank/DDBJ whole genome shotgun (WGS) entry which is preliminary data.</text>
</comment>
<dbReference type="InterPro" id="IPR039425">
    <property type="entry name" value="RNA_pol_sigma-70-like"/>
</dbReference>
<dbReference type="NCBIfam" id="TIGR02985">
    <property type="entry name" value="Sig70_bacteroi1"/>
    <property type="match status" value="1"/>
</dbReference>
<dbReference type="GO" id="GO:0003677">
    <property type="term" value="F:DNA binding"/>
    <property type="evidence" value="ECO:0007669"/>
    <property type="project" value="InterPro"/>
</dbReference>
<dbReference type="Proteomes" id="UP000251889">
    <property type="component" value="Unassembled WGS sequence"/>
</dbReference>
<dbReference type="NCBIfam" id="TIGR02937">
    <property type="entry name" value="sigma70-ECF"/>
    <property type="match status" value="1"/>
</dbReference>
<feature type="domain" description="RNA polymerase sigma factor 70 region 4 type 2" evidence="6">
    <location>
        <begin position="146"/>
        <end position="197"/>
    </location>
</feature>
<evidence type="ECO:0000313" key="7">
    <source>
        <dbReference type="EMBL" id="RAW00876.1"/>
    </source>
</evidence>
<dbReference type="PANTHER" id="PTHR43133">
    <property type="entry name" value="RNA POLYMERASE ECF-TYPE SIGMA FACTO"/>
    <property type="match status" value="1"/>
</dbReference>
<dbReference type="SUPFAM" id="SSF88946">
    <property type="entry name" value="Sigma2 domain of RNA polymerase sigma factors"/>
    <property type="match status" value="1"/>
</dbReference>
<keyword evidence="2" id="KW-0805">Transcription regulation</keyword>
<dbReference type="InterPro" id="IPR013324">
    <property type="entry name" value="RNA_pol_sigma_r3/r4-like"/>
</dbReference>
<dbReference type="OrthoDB" id="1524077at2"/>